<dbReference type="Pfam" id="PF04883">
    <property type="entry name" value="HK97-gp10_like"/>
    <property type="match status" value="1"/>
</dbReference>
<evidence type="ECO:0000313" key="1">
    <source>
        <dbReference type="EMBL" id="GAH39441.1"/>
    </source>
</evidence>
<comment type="caution">
    <text evidence="1">The sequence shown here is derived from an EMBL/GenBank/DDBJ whole genome shotgun (WGS) entry which is preliminary data.</text>
</comment>
<dbReference type="AlphaFoldDB" id="X1F1E5"/>
<evidence type="ECO:0008006" key="2">
    <source>
        <dbReference type="Google" id="ProtNLM"/>
    </source>
</evidence>
<reference evidence="1" key="1">
    <citation type="journal article" date="2014" name="Front. Microbiol.">
        <title>High frequency of phylogenetically diverse reductive dehalogenase-homologous genes in deep subseafloor sedimentary metagenomes.</title>
        <authorList>
            <person name="Kawai M."/>
            <person name="Futagami T."/>
            <person name="Toyoda A."/>
            <person name="Takaki Y."/>
            <person name="Nishi S."/>
            <person name="Hori S."/>
            <person name="Arai W."/>
            <person name="Tsubouchi T."/>
            <person name="Morono Y."/>
            <person name="Uchiyama I."/>
            <person name="Ito T."/>
            <person name="Fujiyama A."/>
            <person name="Inagaki F."/>
            <person name="Takami H."/>
        </authorList>
    </citation>
    <scope>NUCLEOTIDE SEQUENCE</scope>
    <source>
        <strain evidence="1">Expedition CK06-06</strain>
    </source>
</reference>
<organism evidence="1">
    <name type="scientific">marine sediment metagenome</name>
    <dbReference type="NCBI Taxonomy" id="412755"/>
    <lineage>
        <taxon>unclassified sequences</taxon>
        <taxon>metagenomes</taxon>
        <taxon>ecological metagenomes</taxon>
    </lineage>
</organism>
<dbReference type="NCBIfam" id="TIGR01725">
    <property type="entry name" value="phge_HK97_gp10"/>
    <property type="match status" value="1"/>
</dbReference>
<proteinExistence type="predicted"/>
<sequence>MAGKIPIKVNGLPEALSKLKKYQSRKKKQIKEELVIGALKIETLAKQTAPFETGRLSGSITTDLSDLALLSARVGTDVKYAPFQEFGTRVMAAQPYLYPSFFAYENEIVKAIGKVLRKDIGLK</sequence>
<gene>
    <name evidence="1" type="ORF">S03H2_11047</name>
</gene>
<protein>
    <recommendedName>
        <fullName evidence="2">HK97 gp10 family phage protein</fullName>
    </recommendedName>
</protein>
<dbReference type="EMBL" id="BARU01005649">
    <property type="protein sequence ID" value="GAH39441.1"/>
    <property type="molecule type" value="Genomic_DNA"/>
</dbReference>
<dbReference type="InterPro" id="IPR010064">
    <property type="entry name" value="HK97-gp10_tail"/>
</dbReference>
<name>X1F1E5_9ZZZZ</name>
<accession>X1F1E5</accession>